<reference evidence="1" key="1">
    <citation type="submission" date="2022-03" db="EMBL/GenBank/DDBJ databases">
        <title>Bacterial whole genome sequence for Hymenobacter sp. DH14.</title>
        <authorList>
            <person name="Le V."/>
        </authorList>
    </citation>
    <scope>NUCLEOTIDE SEQUENCE</scope>
    <source>
        <strain evidence="1">DH14</strain>
    </source>
</reference>
<dbReference type="RefSeq" id="WP_241936132.1">
    <property type="nucleotide sequence ID" value="NZ_JALBGC010000003.1"/>
</dbReference>
<proteinExistence type="predicted"/>
<keyword evidence="2" id="KW-1185">Reference proteome</keyword>
<protein>
    <recommendedName>
        <fullName evidence="3">DUF4145 domain-containing protein</fullName>
    </recommendedName>
</protein>
<dbReference type="AlphaFoldDB" id="A0A9X1VEV0"/>
<gene>
    <name evidence="1" type="ORF">MON38_10545</name>
</gene>
<evidence type="ECO:0000313" key="1">
    <source>
        <dbReference type="EMBL" id="MCI1187859.1"/>
    </source>
</evidence>
<comment type="caution">
    <text evidence="1">The sequence shown here is derived from an EMBL/GenBank/DDBJ whole genome shotgun (WGS) entry which is preliminary data.</text>
</comment>
<evidence type="ECO:0000313" key="2">
    <source>
        <dbReference type="Proteomes" id="UP001139193"/>
    </source>
</evidence>
<evidence type="ECO:0008006" key="3">
    <source>
        <dbReference type="Google" id="ProtNLM"/>
    </source>
</evidence>
<sequence length="295" mass="34346">MYYQPDDRWPRFGAPTREQFEALYVFPPRFHAGVPEDVVKSYTTASHLMALAWYHYPVYDEALNKLLLMLEMAIRLRCQQLGLPAGANRSLQQLIKALEAAEPAKQLGWWLDGLRRLRNRVAHPEEHSFGGVVFRLAMLRMVNTLNQLFEDEAAVTQGLQYCAALADFANQPLEWSTSNPDMFRPFTHARPLRARHVDSEWRVVWALFPSLPNCMPTVTVVVGALEEKGFRGVEVPSQQLIVLRPMRPEAIAYEEWQHRAQRSQISETERKLSEVVQESEMYRQQEEMIYRFLWV</sequence>
<accession>A0A9X1VEV0</accession>
<name>A0A9X1VEV0_9BACT</name>
<dbReference type="EMBL" id="JALBGC010000003">
    <property type="protein sequence ID" value="MCI1187859.1"/>
    <property type="molecule type" value="Genomic_DNA"/>
</dbReference>
<dbReference type="Proteomes" id="UP001139193">
    <property type="component" value="Unassembled WGS sequence"/>
</dbReference>
<organism evidence="1 2">
    <name type="scientific">Hymenobacter cyanobacteriorum</name>
    <dbReference type="NCBI Taxonomy" id="2926463"/>
    <lineage>
        <taxon>Bacteria</taxon>
        <taxon>Pseudomonadati</taxon>
        <taxon>Bacteroidota</taxon>
        <taxon>Cytophagia</taxon>
        <taxon>Cytophagales</taxon>
        <taxon>Hymenobacteraceae</taxon>
        <taxon>Hymenobacter</taxon>
    </lineage>
</organism>